<dbReference type="Gene3D" id="3.90.280.10">
    <property type="entry name" value="PEBP-like"/>
    <property type="match status" value="1"/>
</dbReference>
<dbReference type="InterPro" id="IPR036610">
    <property type="entry name" value="PEBP-like_sf"/>
</dbReference>
<sequence>MHSASVNAYRPPGPPPGSGLHRYTFVLFREPPGFSLPPDASELDPSIEARRRWDPVEFAQRAGLTIVGATFYLVRSEE</sequence>
<dbReference type="InterPro" id="IPR008914">
    <property type="entry name" value="PEBP"/>
</dbReference>
<dbReference type="AlphaFoldDB" id="A0A8H6S3T5"/>
<dbReference type="OrthoDB" id="2506647at2759"/>
<keyword evidence="2" id="KW-1185">Reference proteome</keyword>
<dbReference type="GO" id="GO:0030162">
    <property type="term" value="P:regulation of proteolysis"/>
    <property type="evidence" value="ECO:0007669"/>
    <property type="project" value="TreeGrafter"/>
</dbReference>
<evidence type="ECO:0000313" key="1">
    <source>
        <dbReference type="EMBL" id="KAF7291327.1"/>
    </source>
</evidence>
<accession>A0A8H6S3T5</accession>
<dbReference type="GeneID" id="59351759"/>
<dbReference type="GO" id="GO:0046578">
    <property type="term" value="P:regulation of Ras protein signal transduction"/>
    <property type="evidence" value="ECO:0007669"/>
    <property type="project" value="TreeGrafter"/>
</dbReference>
<evidence type="ECO:0008006" key="3">
    <source>
        <dbReference type="Google" id="ProtNLM"/>
    </source>
</evidence>
<dbReference type="SUPFAM" id="SSF49777">
    <property type="entry name" value="PEBP-like"/>
    <property type="match status" value="1"/>
</dbReference>
<gene>
    <name evidence="1" type="ORF">MIND_01277200</name>
</gene>
<dbReference type="InterPro" id="IPR035810">
    <property type="entry name" value="PEBP_euk"/>
</dbReference>
<evidence type="ECO:0000313" key="2">
    <source>
        <dbReference type="Proteomes" id="UP000636479"/>
    </source>
</evidence>
<dbReference type="PANTHER" id="PTHR11362:SF148">
    <property type="entry name" value="CARBOXYPEPTIDASE Y INHIBITOR"/>
    <property type="match status" value="1"/>
</dbReference>
<dbReference type="RefSeq" id="XP_037214449.1">
    <property type="nucleotide sequence ID" value="XM_037369243.1"/>
</dbReference>
<reference evidence="1" key="1">
    <citation type="submission" date="2020-05" db="EMBL/GenBank/DDBJ databases">
        <title>Mycena genomes resolve the evolution of fungal bioluminescence.</title>
        <authorList>
            <person name="Tsai I.J."/>
        </authorList>
    </citation>
    <scope>NUCLEOTIDE SEQUENCE</scope>
    <source>
        <strain evidence="1">171206Taipei</strain>
    </source>
</reference>
<dbReference type="Proteomes" id="UP000636479">
    <property type="component" value="Unassembled WGS sequence"/>
</dbReference>
<name>A0A8H6S3T5_9AGAR</name>
<dbReference type="Pfam" id="PF01161">
    <property type="entry name" value="PBP"/>
    <property type="match status" value="1"/>
</dbReference>
<dbReference type="GO" id="GO:0030414">
    <property type="term" value="F:peptidase inhibitor activity"/>
    <property type="evidence" value="ECO:0007669"/>
    <property type="project" value="TreeGrafter"/>
</dbReference>
<dbReference type="EMBL" id="JACAZF010000013">
    <property type="protein sequence ID" value="KAF7291327.1"/>
    <property type="molecule type" value="Genomic_DNA"/>
</dbReference>
<comment type="caution">
    <text evidence="1">The sequence shown here is derived from an EMBL/GenBank/DDBJ whole genome shotgun (WGS) entry which is preliminary data.</text>
</comment>
<dbReference type="GO" id="GO:0005543">
    <property type="term" value="F:phospholipid binding"/>
    <property type="evidence" value="ECO:0007669"/>
    <property type="project" value="TreeGrafter"/>
</dbReference>
<protein>
    <recommendedName>
        <fullName evidence="3">Phosphatidylethanolamine-binding protein</fullName>
    </recommendedName>
</protein>
<proteinExistence type="predicted"/>
<dbReference type="PANTHER" id="PTHR11362">
    <property type="entry name" value="PHOSPHATIDYLETHANOLAMINE-BINDING PROTEIN"/>
    <property type="match status" value="1"/>
</dbReference>
<organism evidence="1 2">
    <name type="scientific">Mycena indigotica</name>
    <dbReference type="NCBI Taxonomy" id="2126181"/>
    <lineage>
        <taxon>Eukaryota</taxon>
        <taxon>Fungi</taxon>
        <taxon>Dikarya</taxon>
        <taxon>Basidiomycota</taxon>
        <taxon>Agaricomycotina</taxon>
        <taxon>Agaricomycetes</taxon>
        <taxon>Agaricomycetidae</taxon>
        <taxon>Agaricales</taxon>
        <taxon>Marasmiineae</taxon>
        <taxon>Mycenaceae</taxon>
        <taxon>Mycena</taxon>
    </lineage>
</organism>